<dbReference type="AlphaFoldDB" id="A0A0R0CYU9"/>
<comment type="caution">
    <text evidence="3">The sequence shown here is derived from an EMBL/GenBank/DDBJ whole genome shotgun (WGS) entry which is preliminary data.</text>
</comment>
<dbReference type="EMBL" id="LDJM01000036">
    <property type="protein sequence ID" value="KRG74924.1"/>
    <property type="molecule type" value="Genomic_DNA"/>
</dbReference>
<dbReference type="Gene3D" id="2.40.128.110">
    <property type="entry name" value="Lipid/polyisoprenoid-binding, YceI-like"/>
    <property type="match status" value="1"/>
</dbReference>
<dbReference type="RefSeq" id="WP_057638772.1">
    <property type="nucleotide sequence ID" value="NZ_LDJM01000036.1"/>
</dbReference>
<dbReference type="SMART" id="SM00867">
    <property type="entry name" value="YceI"/>
    <property type="match status" value="1"/>
</dbReference>
<organism evidence="3 4">
    <name type="scientific">Stenotrophomonas ginsengisoli</name>
    <dbReference type="NCBI Taxonomy" id="336566"/>
    <lineage>
        <taxon>Bacteria</taxon>
        <taxon>Pseudomonadati</taxon>
        <taxon>Pseudomonadota</taxon>
        <taxon>Gammaproteobacteria</taxon>
        <taxon>Lysobacterales</taxon>
        <taxon>Lysobacteraceae</taxon>
        <taxon>Stenotrophomonas</taxon>
    </lineage>
</organism>
<name>A0A0R0CYU9_9GAMM</name>
<dbReference type="PATRIC" id="fig|336566.3.peg.2136"/>
<dbReference type="PANTHER" id="PTHR34406">
    <property type="entry name" value="PROTEIN YCEI"/>
    <property type="match status" value="1"/>
</dbReference>
<protein>
    <recommendedName>
        <fullName evidence="2">Lipid/polyisoprenoid-binding YceI-like domain-containing protein</fullName>
    </recommendedName>
</protein>
<dbReference type="InterPro" id="IPR007372">
    <property type="entry name" value="Lipid/polyisoprenoid-bd_YceI"/>
</dbReference>
<sequence>MHRSIASCLLLASLAAPAAATRWQVDPVHSKLLIAVDHAGFSRSLALMPVSRGVLVYDRQDPQAASIEVELEPARLDFGDRRWNAAVHGSSLLAVDKYPQARFVSTGVTAQADGSLLIDGQLQLRGVSAPVQLLAHANGQRRHPMPPFRQTVGFSATASLSRAAFGADAWPTMVGDSVQIRIELEATANPQASLAPASGTDTDTDN</sequence>
<dbReference type="STRING" id="336566.ABB30_13135"/>
<reference evidence="3 4" key="1">
    <citation type="submission" date="2015-05" db="EMBL/GenBank/DDBJ databases">
        <title>Genome sequencing and analysis of members of genus Stenotrophomonas.</title>
        <authorList>
            <person name="Patil P.P."/>
            <person name="Midha S."/>
            <person name="Patil P.B."/>
        </authorList>
    </citation>
    <scope>NUCLEOTIDE SEQUENCE [LARGE SCALE GENOMIC DNA]</scope>
    <source>
        <strain evidence="3 4">DSM 24757</strain>
    </source>
</reference>
<dbReference type="Proteomes" id="UP000050956">
    <property type="component" value="Unassembled WGS sequence"/>
</dbReference>
<proteinExistence type="predicted"/>
<dbReference type="Pfam" id="PF04264">
    <property type="entry name" value="YceI"/>
    <property type="match status" value="1"/>
</dbReference>
<evidence type="ECO:0000256" key="1">
    <source>
        <dbReference type="SAM" id="SignalP"/>
    </source>
</evidence>
<keyword evidence="4" id="KW-1185">Reference proteome</keyword>
<accession>A0A0R0CYU9</accession>
<gene>
    <name evidence="3" type="ORF">ABB30_13135</name>
</gene>
<dbReference type="InterPro" id="IPR036761">
    <property type="entry name" value="TTHA0802/YceI-like_sf"/>
</dbReference>
<keyword evidence="1" id="KW-0732">Signal</keyword>
<evidence type="ECO:0000259" key="2">
    <source>
        <dbReference type="SMART" id="SM00867"/>
    </source>
</evidence>
<feature type="signal peptide" evidence="1">
    <location>
        <begin position="1"/>
        <end position="18"/>
    </location>
</feature>
<dbReference type="PANTHER" id="PTHR34406:SF1">
    <property type="entry name" value="PROTEIN YCEI"/>
    <property type="match status" value="1"/>
</dbReference>
<evidence type="ECO:0000313" key="3">
    <source>
        <dbReference type="EMBL" id="KRG74924.1"/>
    </source>
</evidence>
<feature type="domain" description="Lipid/polyisoprenoid-binding YceI-like" evidence="2">
    <location>
        <begin position="22"/>
        <end position="187"/>
    </location>
</feature>
<dbReference type="SUPFAM" id="SSF101874">
    <property type="entry name" value="YceI-like"/>
    <property type="match status" value="1"/>
</dbReference>
<feature type="chain" id="PRO_5006394878" description="Lipid/polyisoprenoid-binding YceI-like domain-containing protein" evidence="1">
    <location>
        <begin position="19"/>
        <end position="206"/>
    </location>
</feature>
<evidence type="ECO:0000313" key="4">
    <source>
        <dbReference type="Proteomes" id="UP000050956"/>
    </source>
</evidence>